<dbReference type="AlphaFoldDB" id="S8EAN3"/>
<organism evidence="3 4">
    <name type="scientific">Fomitopsis schrenkii</name>
    <name type="common">Brown rot fungus</name>
    <dbReference type="NCBI Taxonomy" id="2126942"/>
    <lineage>
        <taxon>Eukaryota</taxon>
        <taxon>Fungi</taxon>
        <taxon>Dikarya</taxon>
        <taxon>Basidiomycota</taxon>
        <taxon>Agaricomycotina</taxon>
        <taxon>Agaricomycetes</taxon>
        <taxon>Polyporales</taxon>
        <taxon>Fomitopsis</taxon>
    </lineage>
</organism>
<feature type="compositionally biased region" description="Acidic residues" evidence="2">
    <location>
        <begin position="300"/>
        <end position="311"/>
    </location>
</feature>
<feature type="compositionally biased region" description="Basic residues" evidence="2">
    <location>
        <begin position="265"/>
        <end position="281"/>
    </location>
</feature>
<reference evidence="3 4" key="1">
    <citation type="journal article" date="2012" name="Science">
        <title>The Paleozoic origin of enzymatic lignin decomposition reconstructed from 31 fungal genomes.</title>
        <authorList>
            <person name="Floudas D."/>
            <person name="Binder M."/>
            <person name="Riley R."/>
            <person name="Barry K."/>
            <person name="Blanchette R.A."/>
            <person name="Henrissat B."/>
            <person name="Martinez A.T."/>
            <person name="Otillar R."/>
            <person name="Spatafora J.W."/>
            <person name="Yadav J.S."/>
            <person name="Aerts A."/>
            <person name="Benoit I."/>
            <person name="Boyd A."/>
            <person name="Carlson A."/>
            <person name="Copeland A."/>
            <person name="Coutinho P.M."/>
            <person name="de Vries R.P."/>
            <person name="Ferreira P."/>
            <person name="Findley K."/>
            <person name="Foster B."/>
            <person name="Gaskell J."/>
            <person name="Glotzer D."/>
            <person name="Gorecki P."/>
            <person name="Heitman J."/>
            <person name="Hesse C."/>
            <person name="Hori C."/>
            <person name="Igarashi K."/>
            <person name="Jurgens J.A."/>
            <person name="Kallen N."/>
            <person name="Kersten P."/>
            <person name="Kohler A."/>
            <person name="Kuees U."/>
            <person name="Kumar T.K.A."/>
            <person name="Kuo A."/>
            <person name="LaButti K."/>
            <person name="Larrondo L.F."/>
            <person name="Lindquist E."/>
            <person name="Ling A."/>
            <person name="Lombard V."/>
            <person name="Lucas S."/>
            <person name="Lundell T."/>
            <person name="Martin R."/>
            <person name="McLaughlin D.J."/>
            <person name="Morgenstern I."/>
            <person name="Morin E."/>
            <person name="Murat C."/>
            <person name="Nagy L.G."/>
            <person name="Nolan M."/>
            <person name="Ohm R.A."/>
            <person name="Patyshakuliyeva A."/>
            <person name="Rokas A."/>
            <person name="Ruiz-Duenas F.J."/>
            <person name="Sabat G."/>
            <person name="Salamov A."/>
            <person name="Samejima M."/>
            <person name="Schmutz J."/>
            <person name="Slot J.C."/>
            <person name="St John F."/>
            <person name="Stenlid J."/>
            <person name="Sun H."/>
            <person name="Sun S."/>
            <person name="Syed K."/>
            <person name="Tsang A."/>
            <person name="Wiebenga A."/>
            <person name="Young D."/>
            <person name="Pisabarro A."/>
            <person name="Eastwood D.C."/>
            <person name="Martin F."/>
            <person name="Cullen D."/>
            <person name="Grigoriev I.V."/>
            <person name="Hibbett D.S."/>
        </authorList>
    </citation>
    <scope>NUCLEOTIDE SEQUENCE</scope>
    <source>
        <strain evidence="4">FP-58527</strain>
    </source>
</reference>
<evidence type="ECO:0000256" key="2">
    <source>
        <dbReference type="SAM" id="MobiDB-lite"/>
    </source>
</evidence>
<evidence type="ECO:0000256" key="1">
    <source>
        <dbReference type="SAM" id="Coils"/>
    </source>
</evidence>
<dbReference type="Proteomes" id="UP000015241">
    <property type="component" value="Unassembled WGS sequence"/>
</dbReference>
<keyword evidence="1" id="KW-0175">Coiled coil</keyword>
<accession>S8EAN3</accession>
<keyword evidence="4" id="KW-1185">Reference proteome</keyword>
<evidence type="ECO:0000313" key="3">
    <source>
        <dbReference type="EMBL" id="EPT02062.1"/>
    </source>
</evidence>
<gene>
    <name evidence="3" type="ORF">FOMPIDRAFT_88729</name>
</gene>
<feature type="coiled-coil region" evidence="1">
    <location>
        <begin position="489"/>
        <end position="516"/>
    </location>
</feature>
<feature type="region of interest" description="Disordered" evidence="2">
    <location>
        <begin position="53"/>
        <end position="330"/>
    </location>
</feature>
<sequence>MPATHSTLREQLLYQRRCAELRGAYPSRQTLASSSTDEALKLPAVLIPNRGGAYNAVDSQPAPPRNRVRHEDEAATLPPIPHLTRGRRTQEAAEGRAGEEDKAVSLPPIPHLTRFRGVQQAVDVPPAAEPSRGDDEDHAVSLPPIPHLTRGRAQEAAEDREGDEDEATSFPPIPQLTRFRRAEEPAEPPAPPMLTRGAHEDEPKLKRRAHDAVDQPPARKLKRGQHGREAVVDPAHQTRRGEDPDSAGSAPVAQLNRQGQGARSGPRRLRGRQPIKRRRRRHDDDEYTPGPSRRPQGSSADEEDEADEADDAAVVAHLPPGALVLPPAGLRMGRPVYRPRRPGDPAADWNGPFVLPPDPPMMFDPSVRGAPGADLGRRASLRERPSGWGIQLSQGGPPLNAVRINDEFGKVDVTSDAFDNEPDVPCPDPVLYEVDGTPLWEVQDILNVRRNPTTVSKRQLQEALRRVRADMRVDKAASRPRADHNWHMYRRVSKEAQELRELLDEVMANIDDARRVSDACHKEVLRLEKRSAKNREWISALCLRVLDLEEEPIEDEAEEDEAVEADEVVIQDTDQSHMCAVRLVLWEPERV</sequence>
<dbReference type="EMBL" id="KE504137">
    <property type="protein sequence ID" value="EPT02062.1"/>
    <property type="molecule type" value="Genomic_DNA"/>
</dbReference>
<dbReference type="HOGENOM" id="CLU_461534_0_0_1"/>
<dbReference type="InParanoid" id="S8EAN3"/>
<evidence type="ECO:0000313" key="4">
    <source>
        <dbReference type="Proteomes" id="UP000015241"/>
    </source>
</evidence>
<name>S8EAN3_FOMSC</name>
<feature type="compositionally biased region" description="Basic and acidic residues" evidence="2">
    <location>
        <begin position="88"/>
        <end position="103"/>
    </location>
</feature>
<proteinExistence type="predicted"/>
<protein>
    <submittedName>
        <fullName evidence="3">Uncharacterized protein</fullName>
    </submittedName>
</protein>
<feature type="compositionally biased region" description="Low complexity" evidence="2">
    <location>
        <begin position="312"/>
        <end position="330"/>
    </location>
</feature>